<dbReference type="EMBL" id="JALAZD010000001">
    <property type="protein sequence ID" value="MCI0127248.1"/>
    <property type="molecule type" value="Genomic_DNA"/>
</dbReference>
<proteinExistence type="predicted"/>
<evidence type="ECO:0000256" key="1">
    <source>
        <dbReference type="SAM" id="Phobius"/>
    </source>
</evidence>
<organism evidence="2 3">
    <name type="scientific">Paradevosia shaoguanensis</name>
    <dbReference type="NCBI Taxonomy" id="1335043"/>
    <lineage>
        <taxon>Bacteria</taxon>
        <taxon>Pseudomonadati</taxon>
        <taxon>Pseudomonadota</taxon>
        <taxon>Alphaproteobacteria</taxon>
        <taxon>Hyphomicrobiales</taxon>
        <taxon>Devosiaceae</taxon>
        <taxon>Paradevosia</taxon>
    </lineage>
</organism>
<protein>
    <submittedName>
        <fullName evidence="2">Uncharacterized protein</fullName>
    </submittedName>
</protein>
<reference evidence="2" key="1">
    <citation type="submission" date="2022-03" db="EMBL/GenBank/DDBJ databases">
        <title>The complete genome sequence of a Methyloterrigena soli.</title>
        <authorList>
            <person name="Zi Z."/>
        </authorList>
    </citation>
    <scope>NUCLEOTIDE SEQUENCE</scope>
    <source>
        <strain evidence="2">M48</strain>
    </source>
</reference>
<feature type="transmembrane region" description="Helical" evidence="1">
    <location>
        <begin position="261"/>
        <end position="282"/>
    </location>
</feature>
<keyword evidence="1" id="KW-1133">Transmembrane helix</keyword>
<dbReference type="Proteomes" id="UP001156140">
    <property type="component" value="Unassembled WGS sequence"/>
</dbReference>
<comment type="caution">
    <text evidence="2">The sequence shown here is derived from an EMBL/GenBank/DDBJ whole genome shotgun (WGS) entry which is preliminary data.</text>
</comment>
<accession>A0AA41QN73</accession>
<gene>
    <name evidence="2" type="ORF">ML536_10465</name>
</gene>
<name>A0AA41QN73_9HYPH</name>
<feature type="transmembrane region" description="Helical" evidence="1">
    <location>
        <begin position="109"/>
        <end position="128"/>
    </location>
</feature>
<evidence type="ECO:0000313" key="2">
    <source>
        <dbReference type="EMBL" id="MCI0127248.1"/>
    </source>
</evidence>
<sequence length="336" mass="37129">MSLLVMAALAVALILWQGPGLWRDVQINQHPVTLRMGDVRDGECTTRRGITDCKARLVYSYNGVDYDTYTEMAFVDFSSKDYDVQVVISGDKPELATLSLGLEMLWNRLAVFAVFVLVFIGGILAMLFQTFRSMQGNAALRTPARITELVPVAITAHHGQHFSYRGVGPAKQDKKTAQAVLDKGQEPLMAVDDKGEVRGVAARFENVALPVLLDANLERLDLTDAERSTALDAFHAEQAGRGTALPKDAGKAKRTLRFWRGLGIVLVVIVLAIAAAFAYWVYYVTSTQDRYDSLGMELNNMMPEPLNVWGCKQLEARFGDEPAPFGCTASDFQSWK</sequence>
<evidence type="ECO:0000313" key="3">
    <source>
        <dbReference type="Proteomes" id="UP001156140"/>
    </source>
</evidence>
<keyword evidence="1" id="KW-0472">Membrane</keyword>
<dbReference type="AlphaFoldDB" id="A0AA41QN73"/>
<keyword evidence="1" id="KW-0812">Transmembrane</keyword>
<dbReference type="RefSeq" id="WP_281735834.1">
    <property type="nucleotide sequence ID" value="NZ_JAKETQ010000001.1"/>
</dbReference>
<keyword evidence="3" id="KW-1185">Reference proteome</keyword>